<proteinExistence type="predicted"/>
<dbReference type="PANTHER" id="PTHR15907">
    <property type="entry name" value="DUF614 FAMILY PROTEIN-RELATED"/>
    <property type="match status" value="1"/>
</dbReference>
<dbReference type="OrthoDB" id="1045822at2759"/>
<evidence type="ECO:0000313" key="2">
    <source>
        <dbReference type="EMBL" id="RZC58268.1"/>
    </source>
</evidence>
<dbReference type="OMA" id="CITSGRI"/>
<evidence type="ECO:0000313" key="3">
    <source>
        <dbReference type="Proteomes" id="UP000316621"/>
    </source>
</evidence>
<dbReference type="Pfam" id="PF04749">
    <property type="entry name" value="PLAC8"/>
    <property type="match status" value="1"/>
</dbReference>
<dbReference type="InterPro" id="IPR006461">
    <property type="entry name" value="PLAC_motif_containing"/>
</dbReference>
<evidence type="ECO:0000256" key="1">
    <source>
        <dbReference type="SAM" id="Phobius"/>
    </source>
</evidence>
<keyword evidence="1" id="KW-0472">Membrane</keyword>
<keyword evidence="3" id="KW-1185">Reference proteome</keyword>
<reference evidence="2 3" key="1">
    <citation type="journal article" date="2018" name="Science">
        <title>The opium poppy genome and morphinan production.</title>
        <authorList>
            <person name="Guo L."/>
            <person name="Winzer T."/>
            <person name="Yang X."/>
            <person name="Li Y."/>
            <person name="Ning Z."/>
            <person name="He Z."/>
            <person name="Teodor R."/>
            <person name="Lu Y."/>
            <person name="Bowser T.A."/>
            <person name="Graham I.A."/>
            <person name="Ye K."/>
        </authorList>
    </citation>
    <scope>NUCLEOTIDE SEQUENCE [LARGE SCALE GENOMIC DNA]</scope>
    <source>
        <strain evidence="3">cv. HN1</strain>
        <tissue evidence="2">Leaves</tissue>
    </source>
</reference>
<sequence length="157" mass="17508">MTSYDQEKPIATGFPMEAPMVPWSTGLCDCFDDCSNCCLTCWCPCITFGQTSEIVDRGLSSCGVNGALYALIGVFTGCSWIYSCTYRTKFRRTYNLEGSDCKDCLIHFWCESCALCQQYRELKNRGYDVSLGWHGNVERGMGDVATAPPPVYGSMNR</sequence>
<protein>
    <submittedName>
        <fullName evidence="2">Uncharacterized protein</fullName>
    </submittedName>
</protein>
<organism evidence="2 3">
    <name type="scientific">Papaver somniferum</name>
    <name type="common">Opium poppy</name>
    <dbReference type="NCBI Taxonomy" id="3469"/>
    <lineage>
        <taxon>Eukaryota</taxon>
        <taxon>Viridiplantae</taxon>
        <taxon>Streptophyta</taxon>
        <taxon>Embryophyta</taxon>
        <taxon>Tracheophyta</taxon>
        <taxon>Spermatophyta</taxon>
        <taxon>Magnoliopsida</taxon>
        <taxon>Ranunculales</taxon>
        <taxon>Papaveraceae</taxon>
        <taxon>Papaveroideae</taxon>
        <taxon>Papaver</taxon>
    </lineage>
</organism>
<dbReference type="EMBL" id="CM010718">
    <property type="protein sequence ID" value="RZC58268.1"/>
    <property type="molecule type" value="Genomic_DNA"/>
</dbReference>
<dbReference type="STRING" id="3469.A0A4Y7JEP8"/>
<dbReference type="AlphaFoldDB" id="A0A4Y7JEP8"/>
<dbReference type="NCBIfam" id="TIGR01571">
    <property type="entry name" value="A_thal_Cys_rich"/>
    <property type="match status" value="1"/>
</dbReference>
<gene>
    <name evidence="2" type="ORF">C5167_005568</name>
</gene>
<name>A0A4Y7JEP8_PAPSO</name>
<dbReference type="Proteomes" id="UP000316621">
    <property type="component" value="Chromosome 4"/>
</dbReference>
<dbReference type="Gramene" id="RZC58268">
    <property type="protein sequence ID" value="RZC58268"/>
    <property type="gene ID" value="C5167_005568"/>
</dbReference>
<feature type="transmembrane region" description="Helical" evidence="1">
    <location>
        <begin position="66"/>
        <end position="84"/>
    </location>
</feature>
<keyword evidence="1" id="KW-1133">Transmembrane helix</keyword>
<keyword evidence="1" id="KW-0812">Transmembrane</keyword>
<accession>A0A4Y7JEP8</accession>